<evidence type="ECO:0000313" key="6">
    <source>
        <dbReference type="Proteomes" id="UP001501183"/>
    </source>
</evidence>
<dbReference type="PROSITE" id="PS50977">
    <property type="entry name" value="HTH_TETR_2"/>
    <property type="match status" value="2"/>
</dbReference>
<dbReference type="EMBL" id="BAABFB010000009">
    <property type="protein sequence ID" value="GAA4471562.1"/>
    <property type="molecule type" value="Genomic_DNA"/>
</dbReference>
<gene>
    <name evidence="5" type="ORF">GCM10023094_02460</name>
</gene>
<feature type="region of interest" description="Disordered" evidence="3">
    <location>
        <begin position="1"/>
        <end position="23"/>
    </location>
</feature>
<dbReference type="RefSeq" id="WP_345341258.1">
    <property type="nucleotide sequence ID" value="NZ_BAABFB010000009.1"/>
</dbReference>
<dbReference type="Pfam" id="PF00440">
    <property type="entry name" value="TetR_N"/>
    <property type="match status" value="2"/>
</dbReference>
<evidence type="ECO:0000256" key="3">
    <source>
        <dbReference type="SAM" id="MobiDB-lite"/>
    </source>
</evidence>
<keyword evidence="6" id="KW-1185">Reference proteome</keyword>
<accession>A0ABP8NU44</accession>
<feature type="DNA-binding region" description="H-T-H motif" evidence="2">
    <location>
        <begin position="44"/>
        <end position="63"/>
    </location>
</feature>
<proteinExistence type="predicted"/>
<keyword evidence="1 2" id="KW-0238">DNA-binding</keyword>
<feature type="domain" description="HTH tetR-type" evidence="4">
    <location>
        <begin position="21"/>
        <end position="81"/>
    </location>
</feature>
<dbReference type="InterPro" id="IPR050109">
    <property type="entry name" value="HTH-type_TetR-like_transc_reg"/>
</dbReference>
<dbReference type="SUPFAM" id="SSF46689">
    <property type="entry name" value="Homeodomain-like"/>
    <property type="match status" value="2"/>
</dbReference>
<reference evidence="6" key="1">
    <citation type="journal article" date="2019" name="Int. J. Syst. Evol. Microbiol.">
        <title>The Global Catalogue of Microorganisms (GCM) 10K type strain sequencing project: providing services to taxonomists for standard genome sequencing and annotation.</title>
        <authorList>
            <consortium name="The Broad Institute Genomics Platform"/>
            <consortium name="The Broad Institute Genome Sequencing Center for Infectious Disease"/>
            <person name="Wu L."/>
            <person name="Ma J."/>
        </authorList>
    </citation>
    <scope>NUCLEOTIDE SEQUENCE [LARGE SCALE GENOMIC DNA]</scope>
    <source>
        <strain evidence="6">JCM 32206</strain>
    </source>
</reference>
<dbReference type="Proteomes" id="UP001501183">
    <property type="component" value="Unassembled WGS sequence"/>
</dbReference>
<protein>
    <submittedName>
        <fullName evidence="5">TetR/AcrR family transcriptional regulator</fullName>
    </submittedName>
</protein>
<feature type="DNA-binding region" description="H-T-H motif" evidence="2">
    <location>
        <begin position="251"/>
        <end position="270"/>
    </location>
</feature>
<organism evidence="5 6">
    <name type="scientific">Rhodococcus olei</name>
    <dbReference type="NCBI Taxonomy" id="2161675"/>
    <lineage>
        <taxon>Bacteria</taxon>
        <taxon>Bacillati</taxon>
        <taxon>Actinomycetota</taxon>
        <taxon>Actinomycetes</taxon>
        <taxon>Mycobacteriales</taxon>
        <taxon>Nocardiaceae</taxon>
        <taxon>Rhodococcus</taxon>
    </lineage>
</organism>
<dbReference type="InterPro" id="IPR001647">
    <property type="entry name" value="HTH_TetR"/>
</dbReference>
<dbReference type="InterPro" id="IPR009057">
    <property type="entry name" value="Homeodomain-like_sf"/>
</dbReference>
<dbReference type="Gene3D" id="1.10.10.60">
    <property type="entry name" value="Homeodomain-like"/>
    <property type="match status" value="2"/>
</dbReference>
<evidence type="ECO:0000256" key="1">
    <source>
        <dbReference type="ARBA" id="ARBA00023125"/>
    </source>
</evidence>
<feature type="domain" description="HTH tetR-type" evidence="4">
    <location>
        <begin position="228"/>
        <end position="288"/>
    </location>
</feature>
<name>A0ABP8NU44_9NOCA</name>
<dbReference type="PRINTS" id="PR00455">
    <property type="entry name" value="HTHTETR"/>
</dbReference>
<comment type="caution">
    <text evidence="5">The sequence shown here is derived from an EMBL/GenBank/DDBJ whole genome shotgun (WGS) entry which is preliminary data.</text>
</comment>
<evidence type="ECO:0000259" key="4">
    <source>
        <dbReference type="PROSITE" id="PS50977"/>
    </source>
</evidence>
<dbReference type="PANTHER" id="PTHR30055:SF226">
    <property type="entry name" value="HTH-TYPE TRANSCRIPTIONAL REGULATOR PKSA"/>
    <property type="match status" value="1"/>
</dbReference>
<dbReference type="PANTHER" id="PTHR30055">
    <property type="entry name" value="HTH-TYPE TRANSCRIPTIONAL REGULATOR RUTR"/>
    <property type="match status" value="1"/>
</dbReference>
<dbReference type="Gene3D" id="1.10.357.10">
    <property type="entry name" value="Tetracycline Repressor, domain 2"/>
    <property type="match status" value="2"/>
</dbReference>
<evidence type="ECO:0000256" key="2">
    <source>
        <dbReference type="PROSITE-ProRule" id="PRU00335"/>
    </source>
</evidence>
<evidence type="ECO:0000313" key="5">
    <source>
        <dbReference type="EMBL" id="GAA4471562.1"/>
    </source>
</evidence>
<sequence length="412" mass="44166">MTQSTRGRSDPGTAPRRKRPKNRKAQIALVAAQAFSERGYHAVGVDDIAATVGISGPALYRHFPNKYALFVQAALSTVGALRTAAESAVTGDAADTPAPERLDAVLQALISTTVADRRTGGLYRWEGRYLEPADRATMRADFAALNAGLAVPLRQMRPDLSEADATMLATSALSVIGSITAHRGALAARRIESLLLATAWAVLRCDLADAPPAEEPMPDAARGGLAVTSKREVLLAEAMKIFDARGYHESSIEEIGAAAGINASSVYRHFPSKADLLATVFYRSADRLAVATEAALAASTNSAEALHRLCAAYIDLSFAHPEVVSVYFAEIGNLPVGERTNLRNMQRLHVEEWVHLLTDVRPDLPAIEARFLVHAAIGQTLDVGRLIHFDTGSAARGRMRALMRTVLGTDRA</sequence>